<feature type="domain" description="Translation initiation factor 3 C-terminal" evidence="5">
    <location>
        <begin position="206"/>
        <end position="289"/>
    </location>
</feature>
<dbReference type="GO" id="GO:0070124">
    <property type="term" value="P:mitochondrial translational initiation"/>
    <property type="evidence" value="ECO:0007669"/>
    <property type="project" value="TreeGrafter"/>
</dbReference>
<accession>A0A167Q176</accession>
<evidence type="ECO:0000256" key="1">
    <source>
        <dbReference type="ARBA" id="ARBA00005439"/>
    </source>
</evidence>
<dbReference type="InterPro" id="IPR001288">
    <property type="entry name" value="Translation_initiation_fac_3"/>
</dbReference>
<reference evidence="6 7" key="1">
    <citation type="journal article" date="2016" name="Genome Biol. Evol.">
        <title>Divergent and convergent evolution of fungal pathogenicity.</title>
        <authorList>
            <person name="Shang Y."/>
            <person name="Xiao G."/>
            <person name="Zheng P."/>
            <person name="Cen K."/>
            <person name="Zhan S."/>
            <person name="Wang C."/>
        </authorList>
    </citation>
    <scope>NUCLEOTIDE SEQUENCE [LARGE SCALE GENOMIC DNA]</scope>
    <source>
        <strain evidence="6 7">ARSEF 2679</strain>
    </source>
</reference>
<evidence type="ECO:0000259" key="5">
    <source>
        <dbReference type="Pfam" id="PF00707"/>
    </source>
</evidence>
<evidence type="ECO:0000313" key="6">
    <source>
        <dbReference type="EMBL" id="OAA57189.1"/>
    </source>
</evidence>
<name>A0A167Q176_CORFA</name>
<dbReference type="InterPro" id="IPR019815">
    <property type="entry name" value="Translation_initiation_fac_3_C"/>
</dbReference>
<feature type="region of interest" description="Disordered" evidence="4">
    <location>
        <begin position="32"/>
        <end position="78"/>
    </location>
</feature>
<organism evidence="6 7">
    <name type="scientific">Cordyceps fumosorosea (strain ARSEF 2679)</name>
    <name type="common">Isaria fumosorosea</name>
    <dbReference type="NCBI Taxonomy" id="1081104"/>
    <lineage>
        <taxon>Eukaryota</taxon>
        <taxon>Fungi</taxon>
        <taxon>Dikarya</taxon>
        <taxon>Ascomycota</taxon>
        <taxon>Pezizomycotina</taxon>
        <taxon>Sordariomycetes</taxon>
        <taxon>Hypocreomycetidae</taxon>
        <taxon>Hypocreales</taxon>
        <taxon>Cordycipitaceae</taxon>
        <taxon>Cordyceps</taxon>
    </lineage>
</organism>
<dbReference type="InterPro" id="IPR036788">
    <property type="entry name" value="T_IF-3_C_sf"/>
</dbReference>
<dbReference type="RefSeq" id="XP_018701991.1">
    <property type="nucleotide sequence ID" value="XM_018850714.1"/>
</dbReference>
<comment type="caution">
    <text evidence="6">The sequence shown here is derived from an EMBL/GenBank/DDBJ whole genome shotgun (WGS) entry which is preliminary data.</text>
</comment>
<gene>
    <name evidence="6" type="ORF">ISF_07110</name>
</gene>
<dbReference type="EMBL" id="AZHB01000020">
    <property type="protein sequence ID" value="OAA57189.1"/>
    <property type="molecule type" value="Genomic_DNA"/>
</dbReference>
<dbReference type="GO" id="GO:0043022">
    <property type="term" value="F:ribosome binding"/>
    <property type="evidence" value="ECO:0007669"/>
    <property type="project" value="TreeGrafter"/>
</dbReference>
<keyword evidence="7" id="KW-1185">Reference proteome</keyword>
<dbReference type="SUPFAM" id="SSF55200">
    <property type="entry name" value="Translation initiation factor IF3, C-terminal domain"/>
    <property type="match status" value="1"/>
</dbReference>
<dbReference type="PANTHER" id="PTHR10938">
    <property type="entry name" value="TRANSLATION INITIATION FACTOR IF-3"/>
    <property type="match status" value="1"/>
</dbReference>
<dbReference type="OrthoDB" id="21573at2759"/>
<dbReference type="GO" id="GO:0005739">
    <property type="term" value="C:mitochondrion"/>
    <property type="evidence" value="ECO:0007669"/>
    <property type="project" value="TreeGrafter"/>
</dbReference>
<dbReference type="GeneID" id="30023402"/>
<dbReference type="Gene3D" id="3.30.110.10">
    <property type="entry name" value="Translation initiation factor 3 (IF-3), C-terminal domain"/>
    <property type="match status" value="1"/>
</dbReference>
<evidence type="ECO:0000256" key="3">
    <source>
        <dbReference type="ARBA" id="ARBA00022917"/>
    </source>
</evidence>
<dbReference type="Proteomes" id="UP000076744">
    <property type="component" value="Unassembled WGS sequence"/>
</dbReference>
<dbReference type="PANTHER" id="PTHR10938:SF0">
    <property type="entry name" value="TRANSLATION INITIATION FACTOR IF-3, MITOCHONDRIAL"/>
    <property type="match status" value="1"/>
</dbReference>
<protein>
    <submittedName>
        <fullName evidence="6">Translation initiation factor 3</fullName>
    </submittedName>
</protein>
<dbReference type="GO" id="GO:0003743">
    <property type="term" value="F:translation initiation factor activity"/>
    <property type="evidence" value="ECO:0007669"/>
    <property type="project" value="UniProtKB-KW"/>
</dbReference>
<keyword evidence="2 6" id="KW-0396">Initiation factor</keyword>
<sequence>MAALSSPRCLFNSRAALKRVFSLSAAPVPARHLPPAGHVLSPSQTREYAAAPPRRGPRGHRSIDQADGGAAADDRGFSPLFTTAKDIERSQKDRMPQDFEIKDPKIMVLENGSIAGPLSTKYVLSKLDEKTESLRMIRPYVPRGAPLPRKGKVEEGSAIAAADSAAAAVTQQEQFALCEIVNKLEALKRERERKERKKAATAARPKTKEMELTWSISEHDLQTKLRQLGGFLEKGCKVQLVLGSKRGSKRVEEAAMRALVRRVQEEAKGLGAREGGEAKGELGRTMRMQFEGVVKKQT</sequence>
<keyword evidence="3" id="KW-0648">Protein biosynthesis</keyword>
<dbReference type="AlphaFoldDB" id="A0A167Q176"/>
<evidence type="ECO:0000313" key="7">
    <source>
        <dbReference type="Proteomes" id="UP000076744"/>
    </source>
</evidence>
<dbReference type="Pfam" id="PF00707">
    <property type="entry name" value="IF3_C"/>
    <property type="match status" value="1"/>
</dbReference>
<dbReference type="GO" id="GO:0032790">
    <property type="term" value="P:ribosome disassembly"/>
    <property type="evidence" value="ECO:0007669"/>
    <property type="project" value="TreeGrafter"/>
</dbReference>
<dbReference type="STRING" id="1081104.A0A167Q176"/>
<proteinExistence type="inferred from homology"/>
<evidence type="ECO:0000256" key="4">
    <source>
        <dbReference type="SAM" id="MobiDB-lite"/>
    </source>
</evidence>
<comment type="similarity">
    <text evidence="1">Belongs to the IF-3 family.</text>
</comment>
<evidence type="ECO:0000256" key="2">
    <source>
        <dbReference type="ARBA" id="ARBA00022540"/>
    </source>
</evidence>